<gene>
    <name evidence="2" type="ORF">CA264_16085</name>
</gene>
<dbReference type="InterPro" id="IPR003812">
    <property type="entry name" value="Fido"/>
</dbReference>
<dbReference type="Gene3D" id="1.20.120.1870">
    <property type="entry name" value="Fic/DOC protein, Fido domain"/>
    <property type="match status" value="1"/>
</dbReference>
<dbReference type="PROSITE" id="PS51459">
    <property type="entry name" value="FIDO"/>
    <property type="match status" value="1"/>
</dbReference>
<evidence type="ECO:0000313" key="2">
    <source>
        <dbReference type="EMBL" id="ARS36819.1"/>
    </source>
</evidence>
<dbReference type="InterPro" id="IPR036597">
    <property type="entry name" value="Fido-like_dom_sf"/>
</dbReference>
<dbReference type="KEGG" id="pact:CA264_16085"/>
<keyword evidence="3" id="KW-1185">Reference proteome</keyword>
<feature type="domain" description="Fido" evidence="1">
    <location>
        <begin position="6"/>
        <end position="125"/>
    </location>
</feature>
<dbReference type="STRING" id="709015.GCA_000472485_03249"/>
<dbReference type="EMBL" id="CP021235">
    <property type="protein sequence ID" value="ARS36819.1"/>
    <property type="molecule type" value="Genomic_DNA"/>
</dbReference>
<protein>
    <submittedName>
        <fullName evidence="2">Death-on-curing protein</fullName>
    </submittedName>
</protein>
<dbReference type="InterPro" id="IPR053737">
    <property type="entry name" value="Type_II_TA_Toxin"/>
</dbReference>
<name>A0A1X9YVC7_9BACT</name>
<dbReference type="OrthoDB" id="9802752at2"/>
<dbReference type="PANTHER" id="PTHR39426">
    <property type="entry name" value="HOMOLOGY TO DEATH-ON-CURING PROTEIN OF PHAGE P1"/>
    <property type="match status" value="1"/>
</dbReference>
<dbReference type="InterPro" id="IPR006440">
    <property type="entry name" value="Doc"/>
</dbReference>
<evidence type="ECO:0000259" key="1">
    <source>
        <dbReference type="PROSITE" id="PS51459"/>
    </source>
</evidence>
<reference evidence="3" key="1">
    <citation type="submission" date="2017-05" db="EMBL/GenBank/DDBJ databases">
        <authorList>
            <person name="Ray J."/>
            <person name="Price M."/>
            <person name="Deutschbauer A."/>
        </authorList>
    </citation>
    <scope>NUCLEOTIDE SEQUENCE [LARGE SCALE GENOMIC DNA]</scope>
    <source>
        <strain evidence="3">DSM 19842</strain>
    </source>
</reference>
<dbReference type="PANTHER" id="PTHR39426:SF1">
    <property type="entry name" value="HOMOLOGY TO DEATH-ON-CURING PROTEIN OF PHAGE P1"/>
    <property type="match status" value="1"/>
</dbReference>
<proteinExistence type="predicted"/>
<dbReference type="AlphaFoldDB" id="A0A1X9YVC7"/>
<accession>A0A1X9YVC7</accession>
<dbReference type="RefSeq" id="WP_025608423.1">
    <property type="nucleotide sequence ID" value="NZ_CP021235.1"/>
</dbReference>
<dbReference type="SUPFAM" id="SSF140931">
    <property type="entry name" value="Fic-like"/>
    <property type="match status" value="1"/>
</dbReference>
<organism evidence="2 3">
    <name type="scientific">Pontibacter actiniarum</name>
    <dbReference type="NCBI Taxonomy" id="323450"/>
    <lineage>
        <taxon>Bacteria</taxon>
        <taxon>Pseudomonadati</taxon>
        <taxon>Bacteroidota</taxon>
        <taxon>Cytophagia</taxon>
        <taxon>Cytophagales</taxon>
        <taxon>Hymenobacteraceae</taxon>
        <taxon>Pontibacter</taxon>
    </lineage>
</organism>
<dbReference type="GO" id="GO:0016301">
    <property type="term" value="F:kinase activity"/>
    <property type="evidence" value="ECO:0007669"/>
    <property type="project" value="InterPro"/>
</dbReference>
<dbReference type="Proteomes" id="UP000266292">
    <property type="component" value="Chromosome"/>
</dbReference>
<dbReference type="Pfam" id="PF02661">
    <property type="entry name" value="Fic"/>
    <property type="match status" value="1"/>
</dbReference>
<dbReference type="NCBIfam" id="TIGR01550">
    <property type="entry name" value="DOC_P1"/>
    <property type="match status" value="1"/>
</dbReference>
<evidence type="ECO:0000313" key="3">
    <source>
        <dbReference type="Proteomes" id="UP000266292"/>
    </source>
</evidence>
<sequence>MACAYFDVAHAIEVHDEIIRKSGGALGVLNIGLLEASLEHIKHDLYYPAIEDKLTHLFYSINKNHSFNDGNKRASIALAAYFLELNGLGFLVPTFISRMENIAVYVAANYISKDLLHAIITSILYEEDYNEELKLRIYHALL</sequence>